<protein>
    <submittedName>
        <fullName evidence="7">Uncharacterized protein</fullName>
    </submittedName>
</protein>
<comment type="subcellular location">
    <subcellularLocation>
        <location evidence="1">Membrane</location>
        <topology evidence="1">Multi-pass membrane protein</topology>
    </subcellularLocation>
</comment>
<name>A0A7S3JGW4_9SPIT</name>
<keyword evidence="4" id="KW-1133">Transmembrane helix</keyword>
<dbReference type="GO" id="GO:0005886">
    <property type="term" value="C:plasma membrane"/>
    <property type="evidence" value="ECO:0007669"/>
    <property type="project" value="TreeGrafter"/>
</dbReference>
<evidence type="ECO:0000313" key="7">
    <source>
        <dbReference type="EMBL" id="CAE0353251.1"/>
    </source>
</evidence>
<keyword evidence="3" id="KW-0812">Transmembrane</keyword>
<evidence type="ECO:0000256" key="6">
    <source>
        <dbReference type="SAM" id="MobiDB-lite"/>
    </source>
</evidence>
<dbReference type="EMBL" id="HBII01029203">
    <property type="protein sequence ID" value="CAE0353251.1"/>
    <property type="molecule type" value="Transcribed_RNA"/>
</dbReference>
<dbReference type="GO" id="GO:0005794">
    <property type="term" value="C:Golgi apparatus"/>
    <property type="evidence" value="ECO:0007669"/>
    <property type="project" value="TreeGrafter"/>
</dbReference>
<organism evidence="7">
    <name type="scientific">Euplotes harpa</name>
    <dbReference type="NCBI Taxonomy" id="151035"/>
    <lineage>
        <taxon>Eukaryota</taxon>
        <taxon>Sar</taxon>
        <taxon>Alveolata</taxon>
        <taxon>Ciliophora</taxon>
        <taxon>Intramacronucleata</taxon>
        <taxon>Spirotrichea</taxon>
        <taxon>Hypotrichia</taxon>
        <taxon>Euplotida</taxon>
        <taxon>Euplotidae</taxon>
        <taxon>Euplotes</taxon>
    </lineage>
</organism>
<sequence>MACSASIKRHEVRYDDVCQGKSVCTVDFTLSDDIVDGVLMYRLDNFYANHKNFVKSRSFSQLRGGSPASLSDCDPVEHNRDVGSPTSVTTGAALKPSAVAYPCGLVAKFRFTDSFVLADASGASVTLAEASIALAIDRRSRFGNTADKSQQWLDFEDEHFMVWMRPETFPWFDKLYAHVPSTLKAGQKYTLTISNAYDRSGVQK</sequence>
<feature type="region of interest" description="Disordered" evidence="6">
    <location>
        <begin position="63"/>
        <end position="88"/>
    </location>
</feature>
<proteinExistence type="inferred from homology"/>
<dbReference type="GO" id="GO:0005783">
    <property type="term" value="C:endoplasmic reticulum"/>
    <property type="evidence" value="ECO:0007669"/>
    <property type="project" value="TreeGrafter"/>
</dbReference>
<dbReference type="PANTHER" id="PTHR10926:SF0">
    <property type="entry name" value="CDC50, ISOFORM A"/>
    <property type="match status" value="1"/>
</dbReference>
<evidence type="ECO:0000256" key="3">
    <source>
        <dbReference type="ARBA" id="ARBA00022692"/>
    </source>
</evidence>
<evidence type="ECO:0000256" key="5">
    <source>
        <dbReference type="ARBA" id="ARBA00023136"/>
    </source>
</evidence>
<reference evidence="7" key="1">
    <citation type="submission" date="2021-01" db="EMBL/GenBank/DDBJ databases">
        <authorList>
            <person name="Corre E."/>
            <person name="Pelletier E."/>
            <person name="Niang G."/>
            <person name="Scheremetjew M."/>
            <person name="Finn R."/>
            <person name="Kale V."/>
            <person name="Holt S."/>
            <person name="Cochrane G."/>
            <person name="Meng A."/>
            <person name="Brown T."/>
            <person name="Cohen L."/>
        </authorList>
    </citation>
    <scope>NUCLEOTIDE SEQUENCE</scope>
    <source>
        <strain evidence="7">FSP1.4</strain>
    </source>
</reference>
<dbReference type="AlphaFoldDB" id="A0A7S3JGW4"/>
<evidence type="ECO:0000256" key="2">
    <source>
        <dbReference type="ARBA" id="ARBA00009457"/>
    </source>
</evidence>
<gene>
    <name evidence="7" type="ORF">EHAR0213_LOCUS12167</name>
</gene>
<dbReference type="PANTHER" id="PTHR10926">
    <property type="entry name" value="CELL CYCLE CONTROL PROTEIN 50"/>
    <property type="match status" value="1"/>
</dbReference>
<evidence type="ECO:0000256" key="4">
    <source>
        <dbReference type="ARBA" id="ARBA00022989"/>
    </source>
</evidence>
<keyword evidence="5" id="KW-0472">Membrane</keyword>
<comment type="similarity">
    <text evidence="2">Belongs to the CDC50/LEM3 family.</text>
</comment>
<accession>A0A7S3JGW4</accession>
<dbReference type="Pfam" id="PF03381">
    <property type="entry name" value="CDC50"/>
    <property type="match status" value="1"/>
</dbReference>
<evidence type="ECO:0000256" key="1">
    <source>
        <dbReference type="ARBA" id="ARBA00004141"/>
    </source>
</evidence>
<dbReference type="InterPro" id="IPR005045">
    <property type="entry name" value="CDC50/LEM3_fam"/>
</dbReference>